<name>D5SHS8_DROME</name>
<protein>
    <submittedName>
        <fullName evidence="1">MIP16165p</fullName>
    </submittedName>
</protein>
<dbReference type="AlphaFoldDB" id="D5SHS8"/>
<reference evidence="1" key="1">
    <citation type="submission" date="2010-05" db="EMBL/GenBank/DDBJ databases">
        <authorList>
            <person name="Carlson J."/>
            <person name="Booth B."/>
            <person name="Frise E."/>
            <person name="Sandler J."/>
            <person name="Wan K."/>
            <person name="Yu C."/>
            <person name="Celniker S."/>
        </authorList>
    </citation>
    <scope>NUCLEOTIDE SEQUENCE</scope>
</reference>
<accession>D5SHS8</accession>
<organism evidence="1">
    <name type="scientific">Drosophila melanogaster</name>
    <name type="common">Fruit fly</name>
    <dbReference type="NCBI Taxonomy" id="7227"/>
    <lineage>
        <taxon>Eukaryota</taxon>
        <taxon>Metazoa</taxon>
        <taxon>Ecdysozoa</taxon>
        <taxon>Arthropoda</taxon>
        <taxon>Hexapoda</taxon>
        <taxon>Insecta</taxon>
        <taxon>Pterygota</taxon>
        <taxon>Neoptera</taxon>
        <taxon>Endopterygota</taxon>
        <taxon>Diptera</taxon>
        <taxon>Brachycera</taxon>
        <taxon>Muscomorpha</taxon>
        <taxon>Ephydroidea</taxon>
        <taxon>Drosophilidae</taxon>
        <taxon>Drosophila</taxon>
        <taxon>Sophophora</taxon>
    </lineage>
</organism>
<dbReference type="EMBL" id="BT124879">
    <property type="protein sequence ID" value="ADG46047.1"/>
    <property type="molecule type" value="mRNA"/>
</dbReference>
<gene>
    <name evidence="1" type="primary">rap-RB</name>
</gene>
<evidence type="ECO:0000313" key="1">
    <source>
        <dbReference type="EMBL" id="ADG46047.1"/>
    </source>
</evidence>
<proteinExistence type="evidence at transcript level"/>
<sequence length="170" mass="19385">MRWHAQFRWVLSPSIYLCTADSRISLRKSGRRGGGRGRRRSDVYDYWPFTHTLNTLLCPHFLCKQKSRRAELPAKRNACQMRIVRLHGLQWRVSVLVVTRQRQKSEAVAIAAQGYAQNLSHSLQGARRARVAGRLLSEPGRLVVAERTGCRPGQLCLSVERVHQSGYPPV</sequence>